<protein>
    <submittedName>
        <fullName evidence="2">Uncharacterized protein</fullName>
    </submittedName>
</protein>
<evidence type="ECO:0000256" key="1">
    <source>
        <dbReference type="SAM" id="MobiDB-lite"/>
    </source>
</evidence>
<keyword evidence="3" id="KW-1185">Reference proteome</keyword>
<feature type="compositionally biased region" description="Low complexity" evidence="1">
    <location>
        <begin position="119"/>
        <end position="136"/>
    </location>
</feature>
<reference evidence="2 3" key="1">
    <citation type="submission" date="2021-01" db="EMBL/GenBank/DDBJ databases">
        <title>Whole genome shotgun sequence of Actinoplanes couchii NBRC 106145.</title>
        <authorList>
            <person name="Komaki H."/>
            <person name="Tamura T."/>
        </authorList>
    </citation>
    <scope>NUCLEOTIDE SEQUENCE [LARGE SCALE GENOMIC DNA]</scope>
    <source>
        <strain evidence="2 3">NBRC 106145</strain>
    </source>
</reference>
<comment type="caution">
    <text evidence="2">The sequence shown here is derived from an EMBL/GenBank/DDBJ whole genome shotgun (WGS) entry which is preliminary data.</text>
</comment>
<feature type="region of interest" description="Disordered" evidence="1">
    <location>
        <begin position="94"/>
        <end position="136"/>
    </location>
</feature>
<organism evidence="2 3">
    <name type="scientific">Actinoplanes couchii</name>
    <dbReference type="NCBI Taxonomy" id="403638"/>
    <lineage>
        <taxon>Bacteria</taxon>
        <taxon>Bacillati</taxon>
        <taxon>Actinomycetota</taxon>
        <taxon>Actinomycetes</taxon>
        <taxon>Micromonosporales</taxon>
        <taxon>Micromonosporaceae</taxon>
        <taxon>Actinoplanes</taxon>
    </lineage>
</organism>
<dbReference type="Proteomes" id="UP000612282">
    <property type="component" value="Unassembled WGS sequence"/>
</dbReference>
<proteinExistence type="predicted"/>
<gene>
    <name evidence="2" type="ORF">Aco03nite_083010</name>
</gene>
<accession>A0ABQ3XN12</accession>
<evidence type="ECO:0000313" key="2">
    <source>
        <dbReference type="EMBL" id="GID59897.1"/>
    </source>
</evidence>
<dbReference type="EMBL" id="BOMG01000102">
    <property type="protein sequence ID" value="GID59897.1"/>
    <property type="molecule type" value="Genomic_DNA"/>
</dbReference>
<sequence>MATQRGLQEPPNAKLVAARLRQLSPSGSGQPMSRQELAEAVNSWQWQHEKVRDYLDENDIGSYERGDYRWPRQRRRDGLRAVLDVQTDAELGFYRNRRPRSAPTTGSESEQHRLAPEPTSSWTADSGSGAADSFSSDTQGISPYALEWAQRVRNGVADPARNADVAVVEVFRLQLDTAKAVDGHFGAAAALSTARGVVDVVASMIPSVPEVVRRELSMLGAEAAEFVGWLYRDLADAALANLWYDRAMEYAQVCGHLPMQGFVLLRKSQLAYESGDGYRVRMLAGAAIEGPWKLSSALMAEALLQIARGDAMIGQCVDMDTATRQARDVADGEDVTLREASCWIEAKQPERAAQIYGERLGTSGLSTRDTGYFRARQAVALAQSEQPDLAAARALEALSTSVHTGSIRTYGAVRNAHRVLAPWHARDTVVALGEALNSVALPSQQLPR</sequence>
<evidence type="ECO:0000313" key="3">
    <source>
        <dbReference type="Proteomes" id="UP000612282"/>
    </source>
</evidence>
<name>A0ABQ3XN12_9ACTN</name>